<dbReference type="OrthoDB" id="10621000at2759"/>
<organism evidence="1 2">
    <name type="scientific">Armillaria ostoyae</name>
    <name type="common">Armillaria root rot fungus</name>
    <dbReference type="NCBI Taxonomy" id="47428"/>
    <lineage>
        <taxon>Eukaryota</taxon>
        <taxon>Fungi</taxon>
        <taxon>Dikarya</taxon>
        <taxon>Basidiomycota</taxon>
        <taxon>Agaricomycotina</taxon>
        <taxon>Agaricomycetes</taxon>
        <taxon>Agaricomycetidae</taxon>
        <taxon>Agaricales</taxon>
        <taxon>Marasmiineae</taxon>
        <taxon>Physalacriaceae</taxon>
        <taxon>Armillaria</taxon>
    </lineage>
</organism>
<accession>A0A284QKY5</accession>
<evidence type="ECO:0000313" key="1">
    <source>
        <dbReference type="EMBL" id="SJK97093.1"/>
    </source>
</evidence>
<dbReference type="EMBL" id="FUEG01000001">
    <property type="protein sequence ID" value="SJK97093.1"/>
    <property type="molecule type" value="Genomic_DNA"/>
</dbReference>
<gene>
    <name evidence="1" type="ORF">ARMOST_00343</name>
</gene>
<reference evidence="2" key="1">
    <citation type="journal article" date="2017" name="Nat. Ecol. Evol.">
        <title>Genome expansion and lineage-specific genetic innovations in the forest pathogenic fungi Armillaria.</title>
        <authorList>
            <person name="Sipos G."/>
            <person name="Prasanna A.N."/>
            <person name="Walter M.C."/>
            <person name="O'Connor E."/>
            <person name="Balint B."/>
            <person name="Krizsan K."/>
            <person name="Kiss B."/>
            <person name="Hess J."/>
            <person name="Varga T."/>
            <person name="Slot J."/>
            <person name="Riley R."/>
            <person name="Boka B."/>
            <person name="Rigling D."/>
            <person name="Barry K."/>
            <person name="Lee J."/>
            <person name="Mihaltcheva S."/>
            <person name="LaButti K."/>
            <person name="Lipzen A."/>
            <person name="Waldron R."/>
            <person name="Moloney N.M."/>
            <person name="Sperisen C."/>
            <person name="Kredics L."/>
            <person name="Vagvoelgyi C."/>
            <person name="Patrignani A."/>
            <person name="Fitzpatrick D."/>
            <person name="Nagy I."/>
            <person name="Doyle S."/>
            <person name="Anderson J.B."/>
            <person name="Grigoriev I.V."/>
            <person name="Gueldener U."/>
            <person name="Muensterkoetter M."/>
            <person name="Nagy L.G."/>
        </authorList>
    </citation>
    <scope>NUCLEOTIDE SEQUENCE [LARGE SCALE GENOMIC DNA]</scope>
    <source>
        <strain evidence="2">C18/9</strain>
    </source>
</reference>
<protein>
    <submittedName>
        <fullName evidence="1">Uncharacterized protein</fullName>
    </submittedName>
</protein>
<name>A0A284QKY5_ARMOS</name>
<evidence type="ECO:0000313" key="2">
    <source>
        <dbReference type="Proteomes" id="UP000219338"/>
    </source>
</evidence>
<dbReference type="Proteomes" id="UP000219338">
    <property type="component" value="Unassembled WGS sequence"/>
</dbReference>
<dbReference type="AlphaFoldDB" id="A0A284QKY5"/>
<keyword evidence="2" id="KW-1185">Reference proteome</keyword>
<proteinExistence type="predicted"/>
<sequence length="244" mass="27766">MKASVPNNCLNHSPPTFHHFNLVVAPTAVKVSLFLAECFFPEKKEESVGTCSPARRRGDVARFTWRMFHEISKPPDDPLTTNAYSSPSSIHFNRRQIFKTGRGPLSLQDRKCKFCACLIHSFRIKHAPYLAPFKTHSYTRACYPPANLSLANESWMRFLEMGPGAYKSERGERGWDLHRVRYPRDQETMQFNTLAIVATVLMTVTTSVSAWPFSKIESSTIEVSNEARKTHYILEASSVQYSAI</sequence>